<evidence type="ECO:0000313" key="3">
    <source>
        <dbReference type="Proteomes" id="UP000620224"/>
    </source>
</evidence>
<feature type="transmembrane region" description="Helical" evidence="1">
    <location>
        <begin position="236"/>
        <end position="254"/>
    </location>
</feature>
<feature type="transmembrane region" description="Helical" evidence="1">
    <location>
        <begin position="138"/>
        <end position="161"/>
    </location>
</feature>
<keyword evidence="3" id="KW-1185">Reference proteome</keyword>
<gene>
    <name evidence="2" type="ORF">GCM10010503_31230</name>
</gene>
<dbReference type="Proteomes" id="UP000620224">
    <property type="component" value="Unassembled WGS sequence"/>
</dbReference>
<dbReference type="AlphaFoldDB" id="A0A918J6J8"/>
<sequence length="292" mass="31917">MYHERMGYYPDPAADYSDGYQSVGDGHWTPTETFYHSLNSPLGSPLNSPLGAPSNAPLIPPEASWDPAEELAFMLRDAIEEQQPRIPSARKEDHLGDPVPKSHREILEEITAELPPVNRPRRGHRKVRARQRPSGIRVISYCIAALATVVAAAVSIFGGLIAYDPLRIVAVSQSHSDVVSWWPILVFGPWLVAALAIFRAALHQRRAFHSWCMLLAFSAIAMTLCVAPAPKNVVDTAVAALPSFASLACFQQVVRQITMTRPPRRALPRHRVHVAEAAAAVAAPGKRPGRAA</sequence>
<feature type="transmembrane region" description="Helical" evidence="1">
    <location>
        <begin position="211"/>
        <end position="230"/>
    </location>
</feature>
<evidence type="ECO:0008006" key="4">
    <source>
        <dbReference type="Google" id="ProtNLM"/>
    </source>
</evidence>
<keyword evidence="1" id="KW-0472">Membrane</keyword>
<feature type="transmembrane region" description="Helical" evidence="1">
    <location>
        <begin position="181"/>
        <end position="202"/>
    </location>
</feature>
<reference evidence="2" key="1">
    <citation type="journal article" date="2014" name="Int. J. Syst. Evol. Microbiol.">
        <title>Complete genome sequence of Corynebacterium casei LMG S-19264T (=DSM 44701T), isolated from a smear-ripened cheese.</title>
        <authorList>
            <consortium name="US DOE Joint Genome Institute (JGI-PGF)"/>
            <person name="Walter F."/>
            <person name="Albersmeier A."/>
            <person name="Kalinowski J."/>
            <person name="Ruckert C."/>
        </authorList>
    </citation>
    <scope>NUCLEOTIDE SEQUENCE</scope>
    <source>
        <strain evidence="2">JCM 4490</strain>
    </source>
</reference>
<proteinExistence type="predicted"/>
<dbReference type="InterPro" id="IPR021235">
    <property type="entry name" value="DUF2637"/>
</dbReference>
<accession>A0A918J6J8</accession>
<name>A0A918J6J8_9ACTN</name>
<evidence type="ECO:0000256" key="1">
    <source>
        <dbReference type="SAM" id="Phobius"/>
    </source>
</evidence>
<organism evidence="2 3">
    <name type="scientific">Streptomyces lucensis JCM 4490</name>
    <dbReference type="NCBI Taxonomy" id="1306176"/>
    <lineage>
        <taxon>Bacteria</taxon>
        <taxon>Bacillati</taxon>
        <taxon>Actinomycetota</taxon>
        <taxon>Actinomycetes</taxon>
        <taxon>Kitasatosporales</taxon>
        <taxon>Streptomycetaceae</taxon>
        <taxon>Streptomyces</taxon>
    </lineage>
</organism>
<comment type="caution">
    <text evidence="2">The sequence shown here is derived from an EMBL/GenBank/DDBJ whole genome shotgun (WGS) entry which is preliminary data.</text>
</comment>
<reference evidence="2" key="2">
    <citation type="submission" date="2020-09" db="EMBL/GenBank/DDBJ databases">
        <authorList>
            <person name="Sun Q."/>
            <person name="Ohkuma M."/>
        </authorList>
    </citation>
    <scope>NUCLEOTIDE SEQUENCE</scope>
    <source>
        <strain evidence="2">JCM 4490</strain>
    </source>
</reference>
<keyword evidence="1" id="KW-0812">Transmembrane</keyword>
<evidence type="ECO:0000313" key="2">
    <source>
        <dbReference type="EMBL" id="GGW52034.1"/>
    </source>
</evidence>
<keyword evidence="1" id="KW-1133">Transmembrane helix</keyword>
<dbReference type="RefSeq" id="WP_190015922.1">
    <property type="nucleotide sequence ID" value="NZ_BMUE01000006.1"/>
</dbReference>
<dbReference type="Pfam" id="PF10935">
    <property type="entry name" value="DUF2637"/>
    <property type="match status" value="1"/>
</dbReference>
<protein>
    <recommendedName>
        <fullName evidence="4">Integral membrane protein</fullName>
    </recommendedName>
</protein>
<dbReference type="EMBL" id="BMUE01000006">
    <property type="protein sequence ID" value="GGW52034.1"/>
    <property type="molecule type" value="Genomic_DNA"/>
</dbReference>